<proteinExistence type="predicted"/>
<evidence type="ECO:0000256" key="1">
    <source>
        <dbReference type="SAM" id="MobiDB-lite"/>
    </source>
</evidence>
<sequence length="106" mass="11576">MVLIEIQQESILTCTKAQRVLLQSDQRRQTGPNPMSNVKIRTRRNFCDSSRYHDNGKGRASSSIKLKIGGSIPPVPLSSASRGPPPPTLLPEAAASAPARLEVDWK</sequence>
<dbReference type="Proteomes" id="UP000314294">
    <property type="component" value="Unassembled WGS sequence"/>
</dbReference>
<gene>
    <name evidence="2" type="ORF">EYF80_052325</name>
</gene>
<protein>
    <submittedName>
        <fullName evidence="2">Uncharacterized protein</fullName>
    </submittedName>
</protein>
<dbReference type="EMBL" id="SRLO01001477">
    <property type="protein sequence ID" value="TNN37517.1"/>
    <property type="molecule type" value="Genomic_DNA"/>
</dbReference>
<feature type="region of interest" description="Disordered" evidence="1">
    <location>
        <begin position="25"/>
        <end position="106"/>
    </location>
</feature>
<accession>A0A4Z2F8N9</accession>
<feature type="compositionally biased region" description="Low complexity" evidence="1">
    <location>
        <begin position="90"/>
        <end position="100"/>
    </location>
</feature>
<name>A0A4Z2F8N9_9TELE</name>
<feature type="compositionally biased region" description="Low complexity" evidence="1">
    <location>
        <begin position="61"/>
        <end position="72"/>
    </location>
</feature>
<evidence type="ECO:0000313" key="2">
    <source>
        <dbReference type="EMBL" id="TNN37517.1"/>
    </source>
</evidence>
<comment type="caution">
    <text evidence="2">The sequence shown here is derived from an EMBL/GenBank/DDBJ whole genome shotgun (WGS) entry which is preliminary data.</text>
</comment>
<feature type="compositionally biased region" description="Polar residues" evidence="1">
    <location>
        <begin position="25"/>
        <end position="36"/>
    </location>
</feature>
<dbReference type="AlphaFoldDB" id="A0A4Z2F8N9"/>
<keyword evidence="3" id="KW-1185">Reference proteome</keyword>
<organism evidence="2 3">
    <name type="scientific">Liparis tanakae</name>
    <name type="common">Tanaka's snailfish</name>
    <dbReference type="NCBI Taxonomy" id="230148"/>
    <lineage>
        <taxon>Eukaryota</taxon>
        <taxon>Metazoa</taxon>
        <taxon>Chordata</taxon>
        <taxon>Craniata</taxon>
        <taxon>Vertebrata</taxon>
        <taxon>Euteleostomi</taxon>
        <taxon>Actinopterygii</taxon>
        <taxon>Neopterygii</taxon>
        <taxon>Teleostei</taxon>
        <taxon>Neoteleostei</taxon>
        <taxon>Acanthomorphata</taxon>
        <taxon>Eupercaria</taxon>
        <taxon>Perciformes</taxon>
        <taxon>Cottioidei</taxon>
        <taxon>Cottales</taxon>
        <taxon>Liparidae</taxon>
        <taxon>Liparis</taxon>
    </lineage>
</organism>
<reference evidence="2 3" key="1">
    <citation type="submission" date="2019-03" db="EMBL/GenBank/DDBJ databases">
        <title>First draft genome of Liparis tanakae, snailfish: a comprehensive survey of snailfish specific genes.</title>
        <authorList>
            <person name="Kim W."/>
            <person name="Song I."/>
            <person name="Jeong J.-H."/>
            <person name="Kim D."/>
            <person name="Kim S."/>
            <person name="Ryu S."/>
            <person name="Song J.Y."/>
            <person name="Lee S.K."/>
        </authorList>
    </citation>
    <scope>NUCLEOTIDE SEQUENCE [LARGE SCALE GENOMIC DNA]</scope>
    <source>
        <tissue evidence="2">Muscle</tissue>
    </source>
</reference>
<evidence type="ECO:0000313" key="3">
    <source>
        <dbReference type="Proteomes" id="UP000314294"/>
    </source>
</evidence>